<evidence type="ECO:0000256" key="1">
    <source>
        <dbReference type="SAM" id="SignalP"/>
    </source>
</evidence>
<dbReference type="InterPro" id="IPR002542">
    <property type="entry name" value="T20D4.11-like_dom"/>
</dbReference>
<gene>
    <name evidence="3" type="ORF">GCK72_020295</name>
</gene>
<accession>A0A6A5GEX0</accession>
<name>A0A6A5GEX0_CAERE</name>
<evidence type="ECO:0000313" key="4">
    <source>
        <dbReference type="Proteomes" id="UP000483820"/>
    </source>
</evidence>
<keyword evidence="1" id="KW-0732">Signal</keyword>
<feature type="chain" id="PRO_5025419323" description="T20D4.11-like domain-containing protein" evidence="1">
    <location>
        <begin position="19"/>
        <end position="142"/>
    </location>
</feature>
<evidence type="ECO:0000313" key="3">
    <source>
        <dbReference type="EMBL" id="KAF1753738.1"/>
    </source>
</evidence>
<sequence length="142" mass="16592">MCLLRTVLILSCLFLISTQKPLHPNTKCDMYDSMRMQFGCDRQLNCLERPWSMLYGKTCSQNNEQLCEEAASCLAPYECEQATQYRNTITKFCDFNIDYFPDVRQCLVEFLKDLYLSKSLTEESCLREFRFLQKNADEKGAG</sequence>
<reference evidence="3 4" key="1">
    <citation type="submission" date="2019-12" db="EMBL/GenBank/DDBJ databases">
        <title>Chromosome-level assembly of the Caenorhabditis remanei genome.</title>
        <authorList>
            <person name="Teterina A.A."/>
            <person name="Willis J.H."/>
            <person name="Phillips P.C."/>
        </authorList>
    </citation>
    <scope>NUCLEOTIDE SEQUENCE [LARGE SCALE GENOMIC DNA]</scope>
    <source>
        <strain evidence="3 4">PX506</strain>
        <tissue evidence="3">Whole organism</tissue>
    </source>
</reference>
<dbReference type="KEGG" id="crq:GCK72_020295"/>
<dbReference type="AlphaFoldDB" id="A0A6A5GEX0"/>
<dbReference type="GeneID" id="9818007"/>
<comment type="caution">
    <text evidence="3">The sequence shown here is derived from an EMBL/GenBank/DDBJ whole genome shotgun (WGS) entry which is preliminary data.</text>
</comment>
<dbReference type="Pfam" id="PF01579">
    <property type="entry name" value="DUF19"/>
    <property type="match status" value="1"/>
</dbReference>
<feature type="domain" description="T20D4.11-like" evidence="2">
    <location>
        <begin position="33"/>
        <end position="136"/>
    </location>
</feature>
<dbReference type="RefSeq" id="XP_003116725.2">
    <property type="nucleotide sequence ID" value="XM_003116677.2"/>
</dbReference>
<protein>
    <recommendedName>
        <fullName evidence="2">T20D4.11-like domain-containing protein</fullName>
    </recommendedName>
</protein>
<feature type="signal peptide" evidence="1">
    <location>
        <begin position="1"/>
        <end position="18"/>
    </location>
</feature>
<organism evidence="3 4">
    <name type="scientific">Caenorhabditis remanei</name>
    <name type="common">Caenorhabditis vulgaris</name>
    <dbReference type="NCBI Taxonomy" id="31234"/>
    <lineage>
        <taxon>Eukaryota</taxon>
        <taxon>Metazoa</taxon>
        <taxon>Ecdysozoa</taxon>
        <taxon>Nematoda</taxon>
        <taxon>Chromadorea</taxon>
        <taxon>Rhabditida</taxon>
        <taxon>Rhabditina</taxon>
        <taxon>Rhabditomorpha</taxon>
        <taxon>Rhabditoidea</taxon>
        <taxon>Rhabditidae</taxon>
        <taxon>Peloderinae</taxon>
        <taxon>Caenorhabditis</taxon>
    </lineage>
</organism>
<evidence type="ECO:0000259" key="2">
    <source>
        <dbReference type="Pfam" id="PF01579"/>
    </source>
</evidence>
<dbReference type="CTD" id="9818007"/>
<dbReference type="EMBL" id="WUAV01000005">
    <property type="protein sequence ID" value="KAF1753738.1"/>
    <property type="molecule type" value="Genomic_DNA"/>
</dbReference>
<dbReference type="Proteomes" id="UP000483820">
    <property type="component" value="Chromosome V"/>
</dbReference>
<proteinExistence type="predicted"/>